<feature type="disulfide bond" evidence="6">
    <location>
        <begin position="53"/>
        <end position="63"/>
    </location>
</feature>
<dbReference type="Proteomes" id="UP000230750">
    <property type="component" value="Unassembled WGS sequence"/>
</dbReference>
<dbReference type="InterPro" id="IPR036772">
    <property type="entry name" value="SRCR-like_dom_sf"/>
</dbReference>
<comment type="caution">
    <text evidence="8">The sequence shown here is derived from an EMBL/GenBank/DDBJ whole genome shotgun (WGS) entry which is preliminary data.</text>
</comment>
<keyword evidence="4" id="KW-0675">Receptor</keyword>
<keyword evidence="3 6" id="KW-1015">Disulfide bond</keyword>
<dbReference type="Gene3D" id="3.10.250.10">
    <property type="entry name" value="SRCR-like domain"/>
    <property type="match status" value="1"/>
</dbReference>
<proteinExistence type="predicted"/>
<protein>
    <submittedName>
        <fullName evidence="8">Putative deleted in malignant brain tumors 1 protein</fullName>
    </submittedName>
</protein>
<evidence type="ECO:0000256" key="5">
    <source>
        <dbReference type="ARBA" id="ARBA00023180"/>
    </source>
</evidence>
<dbReference type="SUPFAM" id="SSF56487">
    <property type="entry name" value="SRCR-like"/>
    <property type="match status" value="1"/>
</dbReference>
<evidence type="ECO:0000256" key="4">
    <source>
        <dbReference type="ARBA" id="ARBA00023170"/>
    </source>
</evidence>
<dbReference type="PANTHER" id="PTHR19331">
    <property type="entry name" value="SCAVENGER RECEPTOR DOMAIN-CONTAINING"/>
    <property type="match status" value="1"/>
</dbReference>
<dbReference type="EMBL" id="MRZV01000854">
    <property type="protein sequence ID" value="PIK43388.1"/>
    <property type="molecule type" value="Genomic_DNA"/>
</dbReference>
<keyword evidence="1" id="KW-0732">Signal</keyword>
<evidence type="ECO:0000256" key="2">
    <source>
        <dbReference type="ARBA" id="ARBA00022737"/>
    </source>
</evidence>
<dbReference type="Pfam" id="PF00530">
    <property type="entry name" value="SRCR"/>
    <property type="match status" value="1"/>
</dbReference>
<dbReference type="PRINTS" id="PR00258">
    <property type="entry name" value="SPERACTRCPTR"/>
</dbReference>
<evidence type="ECO:0000259" key="7">
    <source>
        <dbReference type="PROSITE" id="PS50287"/>
    </source>
</evidence>
<accession>A0A2G8K5U8</accession>
<dbReference type="InterPro" id="IPR001190">
    <property type="entry name" value="SRCR"/>
</dbReference>
<evidence type="ECO:0000256" key="3">
    <source>
        <dbReference type="ARBA" id="ARBA00023157"/>
    </source>
</evidence>
<dbReference type="FunFam" id="3.10.250.10:FF:000007">
    <property type="entry name" value="Soluble scavenger receptor cysteine-rich domain-containing protein SSC5D"/>
    <property type="match status" value="1"/>
</dbReference>
<keyword evidence="5" id="KW-0325">Glycoprotein</keyword>
<evidence type="ECO:0000256" key="1">
    <source>
        <dbReference type="ARBA" id="ARBA00022729"/>
    </source>
</evidence>
<dbReference type="OrthoDB" id="536948at2759"/>
<dbReference type="STRING" id="307972.A0A2G8K5U8"/>
<evidence type="ECO:0000313" key="8">
    <source>
        <dbReference type="EMBL" id="PIK43388.1"/>
    </source>
</evidence>
<dbReference type="AlphaFoldDB" id="A0A2G8K5U8"/>
<comment type="caution">
    <text evidence="6">Lacks conserved residue(s) required for the propagation of feature annotation.</text>
</comment>
<evidence type="ECO:0000313" key="9">
    <source>
        <dbReference type="Proteomes" id="UP000230750"/>
    </source>
</evidence>
<evidence type="ECO:0000256" key="6">
    <source>
        <dbReference type="PROSITE-ProRule" id="PRU00196"/>
    </source>
</evidence>
<dbReference type="PANTHER" id="PTHR19331:SF465">
    <property type="entry name" value="EGG PEPTIDE SPERACT RECEPTOR"/>
    <property type="match status" value="1"/>
</dbReference>
<dbReference type="SMART" id="SM00202">
    <property type="entry name" value="SR"/>
    <property type="match status" value="1"/>
</dbReference>
<organism evidence="8 9">
    <name type="scientific">Stichopus japonicus</name>
    <name type="common">Sea cucumber</name>
    <dbReference type="NCBI Taxonomy" id="307972"/>
    <lineage>
        <taxon>Eukaryota</taxon>
        <taxon>Metazoa</taxon>
        <taxon>Echinodermata</taxon>
        <taxon>Eleutherozoa</taxon>
        <taxon>Echinozoa</taxon>
        <taxon>Holothuroidea</taxon>
        <taxon>Aspidochirotacea</taxon>
        <taxon>Aspidochirotida</taxon>
        <taxon>Stichopodidae</taxon>
        <taxon>Apostichopus</taxon>
    </lineage>
</organism>
<dbReference type="PROSITE" id="PS50287">
    <property type="entry name" value="SRCR_2"/>
    <property type="match status" value="1"/>
</dbReference>
<keyword evidence="2" id="KW-0677">Repeat</keyword>
<dbReference type="GO" id="GO:0016020">
    <property type="term" value="C:membrane"/>
    <property type="evidence" value="ECO:0007669"/>
    <property type="project" value="InterPro"/>
</dbReference>
<gene>
    <name evidence="8" type="ORF">BSL78_19770</name>
</gene>
<reference evidence="8 9" key="1">
    <citation type="journal article" date="2017" name="PLoS Biol.">
        <title>The sea cucumber genome provides insights into morphological evolution and visceral regeneration.</title>
        <authorList>
            <person name="Zhang X."/>
            <person name="Sun L."/>
            <person name="Yuan J."/>
            <person name="Sun Y."/>
            <person name="Gao Y."/>
            <person name="Zhang L."/>
            <person name="Li S."/>
            <person name="Dai H."/>
            <person name="Hamel J.F."/>
            <person name="Liu C."/>
            <person name="Yu Y."/>
            <person name="Liu S."/>
            <person name="Lin W."/>
            <person name="Guo K."/>
            <person name="Jin S."/>
            <person name="Xu P."/>
            <person name="Storey K.B."/>
            <person name="Huan P."/>
            <person name="Zhang T."/>
            <person name="Zhou Y."/>
            <person name="Zhang J."/>
            <person name="Lin C."/>
            <person name="Li X."/>
            <person name="Xing L."/>
            <person name="Huo D."/>
            <person name="Sun M."/>
            <person name="Wang L."/>
            <person name="Mercier A."/>
            <person name="Li F."/>
            <person name="Yang H."/>
            <person name="Xiang J."/>
        </authorList>
    </citation>
    <scope>NUCLEOTIDE SEQUENCE [LARGE SCALE GENOMIC DNA]</scope>
    <source>
        <strain evidence="8">Shaxun</strain>
        <tissue evidence="8">Muscle</tissue>
    </source>
</reference>
<keyword evidence="9" id="KW-1185">Reference proteome</keyword>
<feature type="domain" description="SRCR" evidence="7">
    <location>
        <begin position="1"/>
        <end position="80"/>
    </location>
</feature>
<sequence>MNGAWGTICDDSWGMDDANVACRQLGYRAAVEAVSSASYGAGAGQIWLDDVQCVGSEEHILACQNSGVGVQTVVIMKMLE</sequence>
<name>A0A2G8K5U8_STIJA</name>